<name>A0A4Y3TU07_9PROT</name>
<dbReference type="InterPro" id="IPR000182">
    <property type="entry name" value="GNAT_dom"/>
</dbReference>
<sequence length="330" mass="36938">MALASKVTSLTGLSFQLRSVVPADAEVVLKLRGQDGDRQKYLNPISDDVEAQKAWIAKQNTTENDYYFVIEDRFTKEPVGLIGLYNIAGNRAEWGRWIVDSSSLAAVESVNLLMAFGFNDLGLSEIYCQTVADNAAVVKFHDGYATKQPLGPSLTVSLRGETYQLVEHILTRASYETTVAGKWDTFCQQIFNRRLAGELGCFEFHHIGIAVRSVKDAAYGYRLLGYQAESSFTDPEQGVNGLFMTAKSQPRIELLENMEGSHVLDSWHKQSVTPYHFAYFVTDIPHALEVMGKLGIRQITPVKQSVYFGAAIVFLLLPNRFMIELMEKTK</sequence>
<proteinExistence type="predicted"/>
<dbReference type="Pfam" id="PF13302">
    <property type="entry name" value="Acetyltransf_3"/>
    <property type="match status" value="1"/>
</dbReference>
<dbReference type="InterPro" id="IPR037523">
    <property type="entry name" value="VOC_core"/>
</dbReference>
<reference evidence="2 3" key="1">
    <citation type="submission" date="2019-06" db="EMBL/GenBank/DDBJ databases">
        <title>Whole genome shotgun sequence of Acetobacter peroxydans NBRC 13755.</title>
        <authorList>
            <person name="Hosoyama A."/>
            <person name="Uohara A."/>
            <person name="Ohji S."/>
            <person name="Ichikawa N."/>
        </authorList>
    </citation>
    <scope>NUCLEOTIDE SEQUENCE [LARGE SCALE GENOMIC DNA]</scope>
    <source>
        <strain evidence="2 3">NBRC 13755</strain>
    </source>
</reference>
<dbReference type="EMBL" id="BJMV01000004">
    <property type="protein sequence ID" value="GEB85224.1"/>
    <property type="molecule type" value="Genomic_DNA"/>
</dbReference>
<feature type="domain" description="VOC" evidence="1">
    <location>
        <begin position="203"/>
        <end position="328"/>
    </location>
</feature>
<dbReference type="RefSeq" id="WP_170212528.1">
    <property type="nucleotide sequence ID" value="NZ_BAPL01000024.1"/>
</dbReference>
<dbReference type="Proteomes" id="UP000317730">
    <property type="component" value="Unassembled WGS sequence"/>
</dbReference>
<organism evidence="2 3">
    <name type="scientific">Acetobacter peroxydans</name>
    <dbReference type="NCBI Taxonomy" id="104098"/>
    <lineage>
        <taxon>Bacteria</taxon>
        <taxon>Pseudomonadati</taxon>
        <taxon>Pseudomonadota</taxon>
        <taxon>Alphaproteobacteria</taxon>
        <taxon>Acetobacterales</taxon>
        <taxon>Acetobacteraceae</taxon>
        <taxon>Acetobacter</taxon>
    </lineage>
</organism>
<protein>
    <recommendedName>
        <fullName evidence="1">VOC domain-containing protein</fullName>
    </recommendedName>
</protein>
<comment type="caution">
    <text evidence="2">The sequence shown here is derived from an EMBL/GenBank/DDBJ whole genome shotgun (WGS) entry which is preliminary data.</text>
</comment>
<evidence type="ECO:0000259" key="1">
    <source>
        <dbReference type="PROSITE" id="PS51819"/>
    </source>
</evidence>
<accession>A0A4Y3TU07</accession>
<dbReference type="Pfam" id="PF13669">
    <property type="entry name" value="Glyoxalase_4"/>
    <property type="match status" value="1"/>
</dbReference>
<dbReference type="Gene3D" id="3.40.630.30">
    <property type="match status" value="1"/>
</dbReference>
<dbReference type="Gene3D" id="3.10.180.10">
    <property type="entry name" value="2,3-Dihydroxybiphenyl 1,2-Dioxygenase, domain 1"/>
    <property type="match status" value="1"/>
</dbReference>
<dbReference type="SUPFAM" id="SSF54593">
    <property type="entry name" value="Glyoxalase/Bleomycin resistance protein/Dihydroxybiphenyl dioxygenase"/>
    <property type="match status" value="1"/>
</dbReference>
<dbReference type="PROSITE" id="PS51819">
    <property type="entry name" value="VOC"/>
    <property type="match status" value="1"/>
</dbReference>
<dbReference type="InterPro" id="IPR016181">
    <property type="entry name" value="Acyl_CoA_acyltransferase"/>
</dbReference>
<dbReference type="SUPFAM" id="SSF55729">
    <property type="entry name" value="Acyl-CoA N-acyltransferases (Nat)"/>
    <property type="match status" value="1"/>
</dbReference>
<dbReference type="GO" id="GO:0016747">
    <property type="term" value="F:acyltransferase activity, transferring groups other than amino-acyl groups"/>
    <property type="evidence" value="ECO:0007669"/>
    <property type="project" value="InterPro"/>
</dbReference>
<dbReference type="AlphaFoldDB" id="A0A4Y3TU07"/>
<dbReference type="InterPro" id="IPR029068">
    <property type="entry name" value="Glyas_Bleomycin-R_OHBP_Dase"/>
</dbReference>
<keyword evidence="3" id="KW-1185">Reference proteome</keyword>
<evidence type="ECO:0000313" key="2">
    <source>
        <dbReference type="EMBL" id="GEB85224.1"/>
    </source>
</evidence>
<gene>
    <name evidence="2" type="ORF">APE01nite_10210</name>
</gene>
<evidence type="ECO:0000313" key="3">
    <source>
        <dbReference type="Proteomes" id="UP000317730"/>
    </source>
</evidence>